<dbReference type="Pfam" id="PF06047">
    <property type="entry name" value="Nkap_C"/>
    <property type="match status" value="2"/>
</dbReference>
<dbReference type="InterPro" id="IPR009269">
    <property type="entry name" value="NKAP_C"/>
</dbReference>
<evidence type="ECO:0000256" key="2">
    <source>
        <dbReference type="SAM" id="MobiDB-lite"/>
    </source>
</evidence>
<dbReference type="AlphaFoldDB" id="A0A1D3D210"/>
<evidence type="ECO:0000313" key="5">
    <source>
        <dbReference type="Proteomes" id="UP000095192"/>
    </source>
</evidence>
<comment type="caution">
    <text evidence="4">The sequence shown here is derived from an EMBL/GenBank/DDBJ whole genome shotgun (WGS) entry which is preliminary data.</text>
</comment>
<dbReference type="GO" id="GO:0005634">
    <property type="term" value="C:nucleus"/>
    <property type="evidence" value="ECO:0007669"/>
    <property type="project" value="TreeGrafter"/>
</dbReference>
<feature type="region of interest" description="Disordered" evidence="2">
    <location>
        <begin position="122"/>
        <end position="174"/>
    </location>
</feature>
<feature type="domain" description="NF-kappa-B-activating protein C-terminal" evidence="3">
    <location>
        <begin position="312"/>
        <end position="359"/>
    </location>
</feature>
<feature type="compositionally biased region" description="Low complexity" evidence="2">
    <location>
        <begin position="122"/>
        <end position="139"/>
    </location>
</feature>
<feature type="compositionally biased region" description="Basic residues" evidence="2">
    <location>
        <begin position="155"/>
        <end position="171"/>
    </location>
</feature>
<dbReference type="GO" id="GO:0010468">
    <property type="term" value="P:regulation of gene expression"/>
    <property type="evidence" value="ECO:0007669"/>
    <property type="project" value="TreeGrafter"/>
</dbReference>
<protein>
    <submittedName>
        <fullName evidence="4">Nuclear NF-kb activating protein</fullName>
    </submittedName>
</protein>
<dbReference type="VEuPathDB" id="ToxoDB:LOC34622988"/>
<accession>A0A1D3D210</accession>
<dbReference type="InterPro" id="IPR040466">
    <property type="entry name" value="NKAP"/>
</dbReference>
<dbReference type="VEuPathDB" id="ToxoDB:cyc_06930"/>
<evidence type="ECO:0000256" key="1">
    <source>
        <dbReference type="ARBA" id="ARBA00009313"/>
    </source>
</evidence>
<dbReference type="GO" id="GO:0003682">
    <property type="term" value="F:chromatin binding"/>
    <property type="evidence" value="ECO:0007669"/>
    <property type="project" value="InterPro"/>
</dbReference>
<feature type="region of interest" description="Disordered" evidence="2">
    <location>
        <begin position="1"/>
        <end position="35"/>
    </location>
</feature>
<dbReference type="EMBL" id="JROU02001080">
    <property type="protein sequence ID" value="OEH77485.1"/>
    <property type="molecule type" value="Genomic_DNA"/>
</dbReference>
<feature type="domain" description="NF-kappa-B-activating protein C-terminal" evidence="3">
    <location>
        <begin position="235"/>
        <end position="265"/>
    </location>
</feature>
<comment type="similarity">
    <text evidence="1">Belongs to the NKAP family.</text>
</comment>
<dbReference type="PANTHER" id="PTHR13087">
    <property type="entry name" value="NF-KAPPA B ACTIVATING PROTEIN"/>
    <property type="match status" value="1"/>
</dbReference>
<dbReference type="InParanoid" id="A0A1D3D210"/>
<keyword evidence="5" id="KW-1185">Reference proteome</keyword>
<dbReference type="PANTHER" id="PTHR13087:SF0">
    <property type="entry name" value="NFKB ACTIVATING PROTEIN LIKE"/>
    <property type="match status" value="1"/>
</dbReference>
<evidence type="ECO:0000259" key="3">
    <source>
        <dbReference type="Pfam" id="PF06047"/>
    </source>
</evidence>
<organism evidence="4 5">
    <name type="scientific">Cyclospora cayetanensis</name>
    <dbReference type="NCBI Taxonomy" id="88456"/>
    <lineage>
        <taxon>Eukaryota</taxon>
        <taxon>Sar</taxon>
        <taxon>Alveolata</taxon>
        <taxon>Apicomplexa</taxon>
        <taxon>Conoidasida</taxon>
        <taxon>Coccidia</taxon>
        <taxon>Eucoccidiorida</taxon>
        <taxon>Eimeriorina</taxon>
        <taxon>Eimeriidae</taxon>
        <taxon>Cyclospora</taxon>
    </lineage>
</organism>
<evidence type="ECO:0000313" key="4">
    <source>
        <dbReference type="EMBL" id="OEH77485.1"/>
    </source>
</evidence>
<dbReference type="Proteomes" id="UP000095192">
    <property type="component" value="Unassembled WGS sequence"/>
</dbReference>
<feature type="compositionally biased region" description="Basic and acidic residues" evidence="2">
    <location>
        <begin position="1"/>
        <end position="29"/>
    </location>
</feature>
<gene>
    <name evidence="4" type="ORF">cyc_06930</name>
</gene>
<sequence>MEGSRLEAAMKKNFEETEQRRQHAADKMQKKLQKRLRERHGMLQQEIAKLSSVLGAEFVASKEFRGGKLGYVFKKGAEGQGYYKDLQEVGRLFKETGARTAASAADDLVRQGKMHARTAETLRAAEAPLTGGSSGSSQLSKKKRTRSPSSDAFSRKKQKKKHRKHKKRKNGKGVGRLWKATVAARGRRVGRSEEGGIGYQALLRAEAEEDGSSSEDDGVGPKPMEVTNKLAHKNVDYGFALRPGEGEAIAQFVQEGKRIPRRGEASCSHLLGPAAQNEAGIRFAQLFLREARGEGVCGLSVMKCHEFCLFGHRKMNAIRIRKENQVYSAEEQRALAMINYEERAARESQLIYDLREMLKKQNEALFSEELAEAPATPAVRLVRTVAVAPATSSKGCEGAKILVFLAKRVHVHLLGSSSWGWGNAYAVVWRIATCRGYSYQEGKKFVGSLNRGPQTVSEASPTLPLPRLPLTSQTQQLLERLFGF</sequence>
<proteinExistence type="inferred from homology"/>
<reference evidence="4 5" key="1">
    <citation type="journal article" date="2016" name="BMC Genomics">
        <title>Comparative genomics reveals Cyclospora cayetanensis possesses coccidia-like metabolism and invasion components but unique surface antigens.</title>
        <authorList>
            <person name="Liu S."/>
            <person name="Wang L."/>
            <person name="Zheng H."/>
            <person name="Xu Z."/>
            <person name="Roellig D.M."/>
            <person name="Li N."/>
            <person name="Frace M.A."/>
            <person name="Tang K."/>
            <person name="Arrowood M.J."/>
            <person name="Moss D.M."/>
            <person name="Zhang L."/>
            <person name="Feng Y."/>
            <person name="Xiao L."/>
        </authorList>
    </citation>
    <scope>NUCLEOTIDE SEQUENCE [LARGE SCALE GENOMIC DNA]</scope>
    <source>
        <strain evidence="4 5">CHN_HEN01</strain>
    </source>
</reference>
<name>A0A1D3D210_9EIME</name>